<sequence>MAKINKAALKAYFQTGKIPTQSNFADLIDSVMNIPDRGEDSTLVLGDGDKNGAPYVNGFRFVNNRDQNTYIFITVWDNNLGDDCPVVILHLPTDSPTYNFDTILYHVLNKDEAAHFMSGLTTTFHDASDDELVSCTSAVYGWYNIFNRYNNNPPAPRVIQNGESTYFVYPCKQNNQWYVGYAVENEVDMGGSNQLYRLIPVGNSQLKWNTPDDVIITDLGNYSNWMRKII</sequence>
<name>A0AAE7V4J4_9CAUD</name>
<gene>
    <name evidence="1" type="primary">gp_26630</name>
</gene>
<reference evidence="1 2" key="1">
    <citation type="submission" date="2021-04" db="EMBL/GenBank/DDBJ databases">
        <authorList>
            <person name="Shkoporov A.N."/>
            <person name="Stockdale S.R."/>
            <person name="Guerin E."/>
            <person name="Ross R.P."/>
            <person name="Hill C."/>
        </authorList>
    </citation>
    <scope>NUCLEOTIDE SEQUENCE [LARGE SCALE GENOMIC DNA]</scope>
    <source>
        <strain evidence="2">cr13_1</strain>
    </source>
</reference>
<accession>A0AAE7V4J4</accession>
<dbReference type="GeneID" id="75690882"/>
<evidence type="ECO:0000313" key="2">
    <source>
        <dbReference type="Proteomes" id="UP000827409"/>
    </source>
</evidence>
<dbReference type="RefSeq" id="YP_010360065.1">
    <property type="nucleotide sequence ID" value="NC_062780.1"/>
</dbReference>
<dbReference type="KEGG" id="vg:75690882"/>
<keyword evidence="2" id="KW-1185">Reference proteome</keyword>
<protein>
    <submittedName>
        <fullName evidence="1">Uncharacterized protein</fullName>
    </submittedName>
</protein>
<evidence type="ECO:0000313" key="1">
    <source>
        <dbReference type="EMBL" id="QWM90493.1"/>
    </source>
</evidence>
<organism evidence="1 2">
    <name type="scientific">uncultured phage cr13_1</name>
    <dbReference type="NCBI Taxonomy" id="2986396"/>
    <lineage>
        <taxon>Viruses</taxon>
        <taxon>Duplodnaviria</taxon>
        <taxon>Heunggongvirae</taxon>
        <taxon>Uroviricota</taxon>
        <taxon>Caudoviricetes</taxon>
        <taxon>Crassvirales</taxon>
        <taxon>Crevaviridae</taxon>
        <taxon>Doltivirinae</taxon>
        <taxon>Kingevirus</taxon>
        <taxon>Kingevirus communis</taxon>
    </lineage>
</organism>
<dbReference type="Proteomes" id="UP000827409">
    <property type="component" value="Segment"/>
</dbReference>
<proteinExistence type="predicted"/>
<dbReference type="EMBL" id="MZ130490">
    <property type="protein sequence ID" value="QWM90493.1"/>
    <property type="molecule type" value="Genomic_DNA"/>
</dbReference>